<sequence length="107" mass="12093">MNPETKKTIKNIINNSTIVVFMKGSKEMPLCGFSSRVIQILNILELVYSTIDVLKNPSIRSGIKEYSKWPTIPQVYVNGEFIGGADIITELYQKSKLQETIEKLINS</sequence>
<dbReference type="InterPro" id="IPR014434">
    <property type="entry name" value="Monothiol_GRX"/>
</dbReference>
<keyword evidence="3 8" id="KW-0479">Metal-binding</keyword>
<dbReference type="CDD" id="cd03028">
    <property type="entry name" value="GRX_PICOT_like"/>
    <property type="match status" value="1"/>
</dbReference>
<dbReference type="SUPFAM" id="SSF52833">
    <property type="entry name" value="Thioredoxin-like"/>
    <property type="match status" value="1"/>
</dbReference>
<dbReference type="Gene3D" id="3.40.30.10">
    <property type="entry name" value="Glutaredoxin"/>
    <property type="match status" value="1"/>
</dbReference>
<protein>
    <recommendedName>
        <fullName evidence="7">Glutaredoxin</fullName>
    </recommendedName>
</protein>
<accession>A0A141SCY8</accession>
<evidence type="ECO:0000256" key="3">
    <source>
        <dbReference type="ARBA" id="ARBA00022723"/>
    </source>
</evidence>
<dbReference type="EMBL" id="KT266785">
    <property type="protein sequence ID" value="AMK96156.1"/>
    <property type="molecule type" value="Genomic_DNA"/>
</dbReference>
<reference evidence="10" key="1">
    <citation type="submission" date="2015-07" db="EMBL/GenBank/DDBJ databases">
        <title>Reconstructing the complex evolutionary history of mobile plasmids in red algal genomes.</title>
        <authorList>
            <person name="Lee J."/>
            <person name="Kim K.M."/>
            <person name="Yang E.C."/>
            <person name="Miller K.A."/>
            <person name="Boo S.M."/>
            <person name="Bhattacharya D."/>
            <person name="Yoon H.S."/>
        </authorList>
    </citation>
    <scope>NUCLEOTIDE SEQUENCE</scope>
</reference>
<dbReference type="GO" id="GO:0046872">
    <property type="term" value="F:metal ion binding"/>
    <property type="evidence" value="ECO:0007669"/>
    <property type="project" value="UniProtKB-KW"/>
</dbReference>
<dbReference type="NCBIfam" id="TIGR00365">
    <property type="entry name" value="Grx4 family monothiol glutaredoxin"/>
    <property type="match status" value="1"/>
</dbReference>
<keyword evidence="10" id="KW-0934">Plastid</keyword>
<evidence type="ECO:0000256" key="2">
    <source>
        <dbReference type="ARBA" id="ARBA00022714"/>
    </source>
</evidence>
<feature type="binding site" evidence="8">
    <location>
        <position position="31"/>
    </location>
    <ligand>
        <name>[2Fe-2S] cluster</name>
        <dbReference type="ChEBI" id="CHEBI:190135"/>
        <note>ligand shared between dimeric partners</note>
    </ligand>
</feature>
<keyword evidence="5 8" id="KW-0411">Iron-sulfur</keyword>
<dbReference type="PANTHER" id="PTHR10293:SF16">
    <property type="entry name" value="GLUTAREDOXIN-RELATED PROTEIN 5, MITOCHONDRIAL"/>
    <property type="match status" value="1"/>
</dbReference>
<evidence type="ECO:0000313" key="10">
    <source>
        <dbReference type="EMBL" id="AMK96156.1"/>
    </source>
</evidence>
<evidence type="ECO:0000256" key="8">
    <source>
        <dbReference type="PIRSR" id="PIRSR005894-2"/>
    </source>
</evidence>
<dbReference type="PROSITE" id="PS51354">
    <property type="entry name" value="GLUTAREDOXIN_2"/>
    <property type="match status" value="1"/>
</dbReference>
<dbReference type="GO" id="GO:0005739">
    <property type="term" value="C:mitochondrion"/>
    <property type="evidence" value="ECO:0007669"/>
    <property type="project" value="UniProtKB-ARBA"/>
</dbReference>
<geneLocation type="plastid" evidence="10"/>
<dbReference type="Pfam" id="PF00462">
    <property type="entry name" value="Glutaredoxin"/>
    <property type="match status" value="1"/>
</dbReference>
<dbReference type="FunFam" id="3.40.30.10:FF:000005">
    <property type="entry name" value="Glutaredoxin 5"/>
    <property type="match status" value="1"/>
</dbReference>
<keyword evidence="4 8" id="KW-0408">Iron</keyword>
<organism evidence="10">
    <name type="scientific">Sporolithon durum</name>
    <dbReference type="NCBI Taxonomy" id="48970"/>
    <lineage>
        <taxon>Eukaryota</taxon>
        <taxon>Rhodophyta</taxon>
        <taxon>Florideophyceae</taxon>
        <taxon>Corallinophycidae</taxon>
        <taxon>Sporolithales</taxon>
        <taxon>Sporolithaceae</taxon>
        <taxon>Sporolithon</taxon>
    </lineage>
</organism>
<evidence type="ECO:0000256" key="1">
    <source>
        <dbReference type="ARBA" id="ARBA00009630"/>
    </source>
</evidence>
<dbReference type="PIRSF" id="PIRSF005894">
    <property type="entry name" value="Monothiol_GRX"/>
    <property type="match status" value="1"/>
</dbReference>
<evidence type="ECO:0000259" key="9">
    <source>
        <dbReference type="Pfam" id="PF00462"/>
    </source>
</evidence>
<dbReference type="GO" id="GO:0051537">
    <property type="term" value="F:2 iron, 2 sulfur cluster binding"/>
    <property type="evidence" value="ECO:0007669"/>
    <property type="project" value="UniProtKB-KW"/>
</dbReference>
<dbReference type="InterPro" id="IPR002109">
    <property type="entry name" value="Glutaredoxin"/>
</dbReference>
<dbReference type="PANTHER" id="PTHR10293">
    <property type="entry name" value="GLUTAREDOXIN FAMILY MEMBER"/>
    <property type="match status" value="1"/>
</dbReference>
<feature type="domain" description="Glutaredoxin" evidence="9">
    <location>
        <begin position="18"/>
        <end position="82"/>
    </location>
</feature>
<keyword evidence="2 8" id="KW-0001">2Fe-2S</keyword>
<dbReference type="InterPro" id="IPR004480">
    <property type="entry name" value="Monothiol_GRX-rel"/>
</dbReference>
<dbReference type="GeneID" id="27215609"/>
<dbReference type="InterPro" id="IPR033658">
    <property type="entry name" value="GRX_PICOT-like"/>
</dbReference>
<evidence type="ECO:0000256" key="7">
    <source>
        <dbReference type="PIRNR" id="PIRNR005894"/>
    </source>
</evidence>
<dbReference type="RefSeq" id="YP_009243914.1">
    <property type="nucleotide sequence ID" value="NC_029857.1"/>
</dbReference>
<gene>
    <name evidence="10" type="primary">ycf64</name>
    <name evidence="10" type="ORF">Sdur_106</name>
</gene>
<evidence type="ECO:0000256" key="6">
    <source>
        <dbReference type="ARBA" id="ARBA00023284"/>
    </source>
</evidence>
<dbReference type="AlphaFoldDB" id="A0A141SCY8"/>
<keyword evidence="6" id="KW-0676">Redox-active center</keyword>
<comment type="similarity">
    <text evidence="1 7">Belongs to the glutaredoxin family. Monothiol subfamily.</text>
</comment>
<proteinExistence type="inferred from homology"/>
<evidence type="ECO:0000256" key="4">
    <source>
        <dbReference type="ARBA" id="ARBA00023004"/>
    </source>
</evidence>
<evidence type="ECO:0000256" key="5">
    <source>
        <dbReference type="ARBA" id="ARBA00023014"/>
    </source>
</evidence>
<dbReference type="InterPro" id="IPR036249">
    <property type="entry name" value="Thioredoxin-like_sf"/>
</dbReference>
<dbReference type="GO" id="GO:0015036">
    <property type="term" value="F:disulfide oxidoreductase activity"/>
    <property type="evidence" value="ECO:0007669"/>
    <property type="project" value="InterPro"/>
</dbReference>
<name>A0A141SCY8_9FLOR</name>